<name>A0A077FAV9_9PSED</name>
<organism evidence="2 3">
    <name type="scientific">Pseudomonas alkylphenolica</name>
    <dbReference type="NCBI Taxonomy" id="237609"/>
    <lineage>
        <taxon>Bacteria</taxon>
        <taxon>Pseudomonadati</taxon>
        <taxon>Pseudomonadota</taxon>
        <taxon>Gammaproteobacteria</taxon>
        <taxon>Pseudomonadales</taxon>
        <taxon>Pseudomonadaceae</taxon>
        <taxon>Pseudomonas</taxon>
    </lineage>
</organism>
<dbReference type="Proteomes" id="UP000028931">
    <property type="component" value="Chromosome"/>
</dbReference>
<gene>
    <name evidence="2" type="ORF">PSAKL28_33880</name>
</gene>
<dbReference type="GO" id="GO:0016020">
    <property type="term" value="C:membrane"/>
    <property type="evidence" value="ECO:0007669"/>
    <property type="project" value="InterPro"/>
</dbReference>
<accession>A0A077FAV9</accession>
<sequence length="147" mass="16270">MAIIKKGFSHPKLSMVFNGGGRRCRMKSSRSVIRGVAVSFLMTFFLAGCAQNPDVRIGHDHISGTIAKSPPDYMVCVQDELRGSSSTYVVKENNSLKLFVENTNPDKASGLVEVYGSGSQYQYSAYQRDAWYDHGRLLDAAYVCSRT</sequence>
<protein>
    <recommendedName>
        <fullName evidence="1">SRCR domain-containing protein</fullName>
    </recommendedName>
</protein>
<dbReference type="HOGENOM" id="CLU_2024731_0_0_6"/>
<dbReference type="KEGG" id="palk:PSAKL28_33880"/>
<feature type="domain" description="SRCR" evidence="1">
    <location>
        <begin position="96"/>
        <end position="147"/>
    </location>
</feature>
<proteinExistence type="predicted"/>
<evidence type="ECO:0000313" key="2">
    <source>
        <dbReference type="EMBL" id="AIL62547.1"/>
    </source>
</evidence>
<dbReference type="AlphaFoldDB" id="A0A077FAV9"/>
<dbReference type="EMBL" id="CP009048">
    <property type="protein sequence ID" value="AIL62547.1"/>
    <property type="molecule type" value="Genomic_DNA"/>
</dbReference>
<dbReference type="InterPro" id="IPR001190">
    <property type="entry name" value="SRCR"/>
</dbReference>
<reference evidence="2 3" key="1">
    <citation type="submission" date="2014-07" db="EMBL/GenBank/DDBJ databases">
        <authorList>
            <person name="Lee K."/>
            <person name="Lim J.Y."/>
            <person name="Hwang I."/>
        </authorList>
    </citation>
    <scope>NUCLEOTIDE SEQUENCE [LARGE SCALE GENOMIC DNA]</scope>
    <source>
        <strain evidence="2 3">KL28</strain>
    </source>
</reference>
<evidence type="ECO:0000259" key="1">
    <source>
        <dbReference type="PROSITE" id="PS50287"/>
    </source>
</evidence>
<dbReference type="PROSITE" id="PS50287">
    <property type="entry name" value="SRCR_2"/>
    <property type="match status" value="1"/>
</dbReference>
<evidence type="ECO:0000313" key="3">
    <source>
        <dbReference type="Proteomes" id="UP000028931"/>
    </source>
</evidence>